<protein>
    <submittedName>
        <fullName evidence="2">Uncharacterized protein</fullName>
    </submittedName>
</protein>
<evidence type="ECO:0000256" key="1">
    <source>
        <dbReference type="SAM" id="MobiDB-lite"/>
    </source>
</evidence>
<name>A0A4C1YF34_EUMVA</name>
<dbReference type="EMBL" id="BGZK01001179">
    <property type="protein sequence ID" value="GBP73594.1"/>
    <property type="molecule type" value="Genomic_DNA"/>
</dbReference>
<proteinExistence type="predicted"/>
<reference evidence="2 3" key="1">
    <citation type="journal article" date="2019" name="Commun. Biol.">
        <title>The bagworm genome reveals a unique fibroin gene that provides high tensile strength.</title>
        <authorList>
            <person name="Kono N."/>
            <person name="Nakamura H."/>
            <person name="Ohtoshi R."/>
            <person name="Tomita M."/>
            <person name="Numata K."/>
            <person name="Arakawa K."/>
        </authorList>
    </citation>
    <scope>NUCLEOTIDE SEQUENCE [LARGE SCALE GENOMIC DNA]</scope>
</reference>
<organism evidence="2 3">
    <name type="scientific">Eumeta variegata</name>
    <name type="common">Bagworm moth</name>
    <name type="synonym">Eumeta japonica</name>
    <dbReference type="NCBI Taxonomy" id="151549"/>
    <lineage>
        <taxon>Eukaryota</taxon>
        <taxon>Metazoa</taxon>
        <taxon>Ecdysozoa</taxon>
        <taxon>Arthropoda</taxon>
        <taxon>Hexapoda</taxon>
        <taxon>Insecta</taxon>
        <taxon>Pterygota</taxon>
        <taxon>Neoptera</taxon>
        <taxon>Endopterygota</taxon>
        <taxon>Lepidoptera</taxon>
        <taxon>Glossata</taxon>
        <taxon>Ditrysia</taxon>
        <taxon>Tineoidea</taxon>
        <taxon>Psychidae</taxon>
        <taxon>Oiketicinae</taxon>
        <taxon>Eumeta</taxon>
    </lineage>
</organism>
<dbReference type="Proteomes" id="UP000299102">
    <property type="component" value="Unassembled WGS sequence"/>
</dbReference>
<keyword evidence="3" id="KW-1185">Reference proteome</keyword>
<evidence type="ECO:0000313" key="2">
    <source>
        <dbReference type="EMBL" id="GBP73594.1"/>
    </source>
</evidence>
<feature type="compositionally biased region" description="Basic and acidic residues" evidence="1">
    <location>
        <begin position="22"/>
        <end position="33"/>
    </location>
</feature>
<accession>A0A4C1YF34</accession>
<comment type="caution">
    <text evidence="2">The sequence shown here is derived from an EMBL/GenBank/DDBJ whole genome shotgun (WGS) entry which is preliminary data.</text>
</comment>
<gene>
    <name evidence="2" type="ORF">EVAR_59808_1</name>
</gene>
<sequence>MPFVDSELPVSCAAAGSPARAADAEVGSRRDLAPRGARPHTPVRVFTPIWDRNGNNSGGQRRRACARAARAHQILKAGVSRRAPPSLVRETLAGAP</sequence>
<evidence type="ECO:0000313" key="3">
    <source>
        <dbReference type="Proteomes" id="UP000299102"/>
    </source>
</evidence>
<feature type="region of interest" description="Disordered" evidence="1">
    <location>
        <begin position="14"/>
        <end position="63"/>
    </location>
</feature>
<dbReference type="AlphaFoldDB" id="A0A4C1YF34"/>